<accession>A0ABR7ZYL9</accession>
<protein>
    <recommendedName>
        <fullName evidence="3">CopG family transcriptional regulator</fullName>
    </recommendedName>
</protein>
<dbReference type="Proteomes" id="UP000642094">
    <property type="component" value="Unassembled WGS sequence"/>
</dbReference>
<reference evidence="1 2" key="1">
    <citation type="journal article" date="2020" name="ISME J.">
        <title>Comparative genomics reveals insights into cyanobacterial evolution and habitat adaptation.</title>
        <authorList>
            <person name="Chen M.Y."/>
            <person name="Teng W.K."/>
            <person name="Zhao L."/>
            <person name="Hu C.X."/>
            <person name="Zhou Y.K."/>
            <person name="Han B.P."/>
            <person name="Song L.R."/>
            <person name="Shu W.S."/>
        </authorList>
    </citation>
    <scope>NUCLEOTIDE SEQUENCE [LARGE SCALE GENOMIC DNA]</scope>
    <source>
        <strain evidence="1 2">FACHB-723</strain>
    </source>
</reference>
<evidence type="ECO:0000313" key="2">
    <source>
        <dbReference type="Proteomes" id="UP000642094"/>
    </source>
</evidence>
<evidence type="ECO:0008006" key="3">
    <source>
        <dbReference type="Google" id="ProtNLM"/>
    </source>
</evidence>
<dbReference type="EMBL" id="JACJQB010000027">
    <property type="protein sequence ID" value="MBD2189053.1"/>
    <property type="molecule type" value="Genomic_DNA"/>
</dbReference>
<name>A0ABR7ZYL9_9CYAN</name>
<sequence length="77" mass="8855">MNNTIPDPAEPIGNVTIVKDFLPPVNQLVPRQKTVMITMEFTQESIEFFKREAKRHNSSYQEMICQLVDAYAKQGKV</sequence>
<gene>
    <name evidence="1" type="ORF">H6F41_12985</name>
</gene>
<organism evidence="1 2">
    <name type="scientific">Pseudanabaena mucicola FACHB-723</name>
    <dbReference type="NCBI Taxonomy" id="2692860"/>
    <lineage>
        <taxon>Bacteria</taxon>
        <taxon>Bacillati</taxon>
        <taxon>Cyanobacteriota</taxon>
        <taxon>Cyanophyceae</taxon>
        <taxon>Pseudanabaenales</taxon>
        <taxon>Pseudanabaenaceae</taxon>
        <taxon>Pseudanabaena</taxon>
    </lineage>
</organism>
<dbReference type="RefSeq" id="WP_190403892.1">
    <property type="nucleotide sequence ID" value="NZ_JACJQB010000027.1"/>
</dbReference>
<proteinExistence type="predicted"/>
<keyword evidence="2" id="KW-1185">Reference proteome</keyword>
<comment type="caution">
    <text evidence="1">The sequence shown here is derived from an EMBL/GenBank/DDBJ whole genome shotgun (WGS) entry which is preliminary data.</text>
</comment>
<evidence type="ECO:0000313" key="1">
    <source>
        <dbReference type="EMBL" id="MBD2189053.1"/>
    </source>
</evidence>